<name>A0A126WZT4_9ERIC</name>
<dbReference type="NCBIfam" id="TIGR00229">
    <property type="entry name" value="sensory_box"/>
    <property type="match status" value="2"/>
</dbReference>
<keyword evidence="1" id="KW-0600">Photoreceptor protein</keyword>
<dbReference type="SUPFAM" id="SSF55785">
    <property type="entry name" value="PYP-like sensor domain (PAS domain)"/>
    <property type="match status" value="2"/>
</dbReference>
<evidence type="ECO:0000259" key="7">
    <source>
        <dbReference type="PROSITE" id="PS50112"/>
    </source>
</evidence>
<organism evidence="9">
    <name type="scientific">Ternstroemia gymnanthera</name>
    <dbReference type="NCBI Taxonomy" id="107827"/>
    <lineage>
        <taxon>Eukaryota</taxon>
        <taxon>Viridiplantae</taxon>
        <taxon>Streptophyta</taxon>
        <taxon>Embryophyta</taxon>
        <taxon>Tracheophyta</taxon>
        <taxon>Spermatophyta</taxon>
        <taxon>Magnoliopsida</taxon>
        <taxon>eudicotyledons</taxon>
        <taxon>Gunneridae</taxon>
        <taxon>Pentapetalae</taxon>
        <taxon>asterids</taxon>
        <taxon>Ericales</taxon>
        <taxon>Pentaphylacaceae</taxon>
        <taxon>Ternstroemia</taxon>
    </lineage>
</organism>
<accession>A0A126WZT4</accession>
<feature type="domain" description="PAS" evidence="7">
    <location>
        <begin position="295"/>
        <end position="317"/>
    </location>
</feature>
<dbReference type="PANTHER" id="PTHR47429:SF2">
    <property type="entry name" value="PROTEIN TWIN LOV 1"/>
    <property type="match status" value="1"/>
</dbReference>
<dbReference type="SMART" id="SM00086">
    <property type="entry name" value="PAC"/>
    <property type="match status" value="2"/>
</dbReference>
<dbReference type="AlphaFoldDB" id="A0A126WZT4"/>
<dbReference type="PANTHER" id="PTHR47429">
    <property type="entry name" value="PROTEIN TWIN LOV 1"/>
    <property type="match status" value="1"/>
</dbReference>
<feature type="domain" description="PAC" evidence="8">
    <location>
        <begin position="342"/>
        <end position="396"/>
    </location>
</feature>
<dbReference type="InterPro" id="IPR001610">
    <property type="entry name" value="PAC"/>
</dbReference>
<dbReference type="FunFam" id="3.30.450.20:FF:000080">
    <property type="entry name" value="protein TWIN LOV 1"/>
    <property type="match status" value="1"/>
</dbReference>
<evidence type="ECO:0000259" key="8">
    <source>
        <dbReference type="PROSITE" id="PS50113"/>
    </source>
</evidence>
<keyword evidence="4" id="KW-0288">FMN</keyword>
<sequence>MGLGSFCAPKDRFFWRTTSTATMESQLGLIEQSFNFRYSLWVREALDQLPDSFTITDPFISGHPIVFASRGFLKMSGYSMDEVIGKNGRIFQGPNTNRRSVMEIREAIREERTIQISVLNYRRDGTPFWMLLHMCPVFSIEDGRVINFVGVQVPILRKQRRSGTGFGRNGVNLCEDKPGFCETLLGSCRRELCSDSVVELGRVLSMDLVFGSDDRELEVDEHCEASDQEKEKAATAINNILSVLSHYSELTGRLVCGKRCCLSGMGLLGSSLYISLGRIQQSFVLTDPRLPDMPIVYASDAFLKLTGYARHEVLGHNCRFLRGVDTDFSTISQIKESIRMEQTCTVRILNYRKDKSSFWNLLHISPVRNASGKIAYYVGVQMDESCKNYDRHGLSPETRQRSVVGAVKVAVRSLSMGAGTSMS</sequence>
<keyword evidence="6" id="KW-0675">Receptor</keyword>
<reference evidence="9" key="1">
    <citation type="journal article" date="2016" name="Proc. Natl. Acad. Sci. U.S.A.">
        <title>Functional and topological diversity of LOV domain photoreceptors.</title>
        <authorList>
            <person name="Glantz S.T."/>
            <person name="Carpenter E.J."/>
            <person name="Melkonian M."/>
            <person name="Gardner K.H."/>
            <person name="Boyden E.S."/>
            <person name="Wong G.K."/>
            <person name="Chow B.Y."/>
        </authorList>
    </citation>
    <scope>NUCLEOTIDE SEQUENCE</scope>
    <source>
        <strain evidence="9">NGRR_2023828</strain>
    </source>
</reference>
<dbReference type="GO" id="GO:0009881">
    <property type="term" value="F:photoreceptor activity"/>
    <property type="evidence" value="ECO:0007669"/>
    <property type="project" value="UniProtKB-KW"/>
</dbReference>
<dbReference type="GO" id="GO:0009637">
    <property type="term" value="P:response to blue light"/>
    <property type="evidence" value="ECO:0007669"/>
    <property type="project" value="UniProtKB-ARBA"/>
</dbReference>
<evidence type="ECO:0000256" key="2">
    <source>
        <dbReference type="ARBA" id="ARBA00022606"/>
    </source>
</evidence>
<dbReference type="EMBL" id="KU700140">
    <property type="protein sequence ID" value="AML77979.1"/>
    <property type="molecule type" value="mRNA"/>
</dbReference>
<evidence type="ECO:0000256" key="4">
    <source>
        <dbReference type="ARBA" id="ARBA00022643"/>
    </source>
</evidence>
<keyword evidence="2" id="KW-0716">Sensory transduction</keyword>
<dbReference type="PROSITE" id="PS50112">
    <property type="entry name" value="PAS"/>
    <property type="match status" value="2"/>
</dbReference>
<proteinExistence type="evidence at transcript level"/>
<dbReference type="CDD" id="cd00130">
    <property type="entry name" value="PAS"/>
    <property type="match status" value="2"/>
</dbReference>
<dbReference type="Gene3D" id="3.30.450.20">
    <property type="entry name" value="PAS domain"/>
    <property type="match status" value="2"/>
</dbReference>
<keyword evidence="3" id="KW-0285">Flavoprotein</keyword>
<protein>
    <submittedName>
        <fullName evidence="9">Putative LOV domain-containing protein</fullName>
    </submittedName>
</protein>
<dbReference type="InterPro" id="IPR000014">
    <property type="entry name" value="PAS"/>
</dbReference>
<dbReference type="SMART" id="SM00091">
    <property type="entry name" value="PAS"/>
    <property type="match status" value="2"/>
</dbReference>
<evidence type="ECO:0000313" key="9">
    <source>
        <dbReference type="EMBL" id="AML77979.1"/>
    </source>
</evidence>
<dbReference type="GO" id="GO:0005634">
    <property type="term" value="C:nucleus"/>
    <property type="evidence" value="ECO:0007669"/>
    <property type="project" value="TreeGrafter"/>
</dbReference>
<keyword evidence="5" id="KW-0157">Chromophore</keyword>
<dbReference type="PROSITE" id="PS50113">
    <property type="entry name" value="PAC"/>
    <property type="match status" value="1"/>
</dbReference>
<dbReference type="FunFam" id="3.30.450.20:FF:000153">
    <property type="entry name" value="Protein TWIN LOV 1 isoform D"/>
    <property type="match status" value="1"/>
</dbReference>
<evidence type="ECO:0000256" key="5">
    <source>
        <dbReference type="ARBA" id="ARBA00022991"/>
    </source>
</evidence>
<dbReference type="Pfam" id="PF13426">
    <property type="entry name" value="PAS_9"/>
    <property type="match status" value="2"/>
</dbReference>
<dbReference type="InterPro" id="IPR000700">
    <property type="entry name" value="PAS-assoc_C"/>
</dbReference>
<evidence type="ECO:0000256" key="1">
    <source>
        <dbReference type="ARBA" id="ARBA00022543"/>
    </source>
</evidence>
<evidence type="ECO:0000256" key="3">
    <source>
        <dbReference type="ARBA" id="ARBA00022630"/>
    </source>
</evidence>
<evidence type="ECO:0000256" key="6">
    <source>
        <dbReference type="ARBA" id="ARBA00023170"/>
    </source>
</evidence>
<feature type="domain" description="PAS" evidence="7">
    <location>
        <begin position="42"/>
        <end position="111"/>
    </location>
</feature>
<dbReference type="InterPro" id="IPR035965">
    <property type="entry name" value="PAS-like_dom_sf"/>
</dbReference>